<evidence type="ECO:0000313" key="1">
    <source>
        <dbReference type="EMBL" id="GMH61007.1"/>
    </source>
</evidence>
<dbReference type="InterPro" id="IPR026906">
    <property type="entry name" value="LRR_5"/>
</dbReference>
<accession>A0A9W7DZN8</accession>
<dbReference type="Gene3D" id="3.80.10.10">
    <property type="entry name" value="Ribonuclease Inhibitor"/>
    <property type="match status" value="1"/>
</dbReference>
<organism evidence="1 2">
    <name type="scientific">Triparma laevis f. inornata</name>
    <dbReference type="NCBI Taxonomy" id="1714386"/>
    <lineage>
        <taxon>Eukaryota</taxon>
        <taxon>Sar</taxon>
        <taxon>Stramenopiles</taxon>
        <taxon>Ochrophyta</taxon>
        <taxon>Bolidophyceae</taxon>
        <taxon>Parmales</taxon>
        <taxon>Triparmaceae</taxon>
        <taxon>Triparma</taxon>
    </lineage>
</organism>
<dbReference type="EMBL" id="BLQM01000082">
    <property type="protein sequence ID" value="GMH61007.1"/>
    <property type="molecule type" value="Genomic_DNA"/>
</dbReference>
<gene>
    <name evidence="1" type="ORF">TL16_g03168</name>
</gene>
<evidence type="ECO:0008006" key="3">
    <source>
        <dbReference type="Google" id="ProtNLM"/>
    </source>
</evidence>
<dbReference type="Pfam" id="PF13306">
    <property type="entry name" value="LRR_5"/>
    <property type="match status" value="1"/>
</dbReference>
<sequence length="105" mass="11841">MSSISFPKSLKSIGFQAFFFCLSLEYVDLLHTNLRELGESAFQDCQHLTSIRLPDSLRKSGFGKHTFAECRELVPNEGFGSVDTYKTDEVVTYLRAQQQLLGDGK</sequence>
<protein>
    <recommendedName>
        <fullName evidence="3">Leucine-rich repeat protein</fullName>
    </recommendedName>
</protein>
<evidence type="ECO:0000313" key="2">
    <source>
        <dbReference type="Proteomes" id="UP001162640"/>
    </source>
</evidence>
<comment type="caution">
    <text evidence="1">The sequence shown here is derived from an EMBL/GenBank/DDBJ whole genome shotgun (WGS) entry which is preliminary data.</text>
</comment>
<dbReference type="AlphaFoldDB" id="A0A9W7DZN8"/>
<dbReference type="Proteomes" id="UP001162640">
    <property type="component" value="Unassembled WGS sequence"/>
</dbReference>
<name>A0A9W7DZN8_9STRA</name>
<reference evidence="2" key="1">
    <citation type="journal article" date="2023" name="Commun. Biol.">
        <title>Genome analysis of Parmales, the sister group of diatoms, reveals the evolutionary specialization of diatoms from phago-mixotrophs to photoautotrophs.</title>
        <authorList>
            <person name="Ban H."/>
            <person name="Sato S."/>
            <person name="Yoshikawa S."/>
            <person name="Yamada K."/>
            <person name="Nakamura Y."/>
            <person name="Ichinomiya M."/>
            <person name="Sato N."/>
            <person name="Blanc-Mathieu R."/>
            <person name="Endo H."/>
            <person name="Kuwata A."/>
            <person name="Ogata H."/>
        </authorList>
    </citation>
    <scope>NUCLEOTIDE SEQUENCE [LARGE SCALE GENOMIC DNA]</scope>
</reference>
<proteinExistence type="predicted"/>
<dbReference type="InterPro" id="IPR032675">
    <property type="entry name" value="LRR_dom_sf"/>
</dbReference>
<dbReference type="SUPFAM" id="SSF52058">
    <property type="entry name" value="L domain-like"/>
    <property type="match status" value="1"/>
</dbReference>